<comment type="caution">
    <text evidence="1">The sequence shown here is derived from an EMBL/GenBank/DDBJ whole genome shotgun (WGS) entry which is preliminary data.</text>
</comment>
<sequence length="39" mass="4775">MPFKYFYSTSHILKTLKNFSFDENKKEALEEILVFVMER</sequence>
<dbReference type="AlphaFoldDB" id="X1HCY2"/>
<dbReference type="EMBL" id="BARU01024648">
    <property type="protein sequence ID" value="GAH51704.1"/>
    <property type="molecule type" value="Genomic_DNA"/>
</dbReference>
<proteinExistence type="predicted"/>
<evidence type="ECO:0000313" key="1">
    <source>
        <dbReference type="EMBL" id="GAH51704.1"/>
    </source>
</evidence>
<reference evidence="1" key="1">
    <citation type="journal article" date="2014" name="Front. Microbiol.">
        <title>High frequency of phylogenetically diverse reductive dehalogenase-homologous genes in deep subseafloor sedimentary metagenomes.</title>
        <authorList>
            <person name="Kawai M."/>
            <person name="Futagami T."/>
            <person name="Toyoda A."/>
            <person name="Takaki Y."/>
            <person name="Nishi S."/>
            <person name="Hori S."/>
            <person name="Arai W."/>
            <person name="Tsubouchi T."/>
            <person name="Morono Y."/>
            <person name="Uchiyama I."/>
            <person name="Ito T."/>
            <person name="Fujiyama A."/>
            <person name="Inagaki F."/>
            <person name="Takami H."/>
        </authorList>
    </citation>
    <scope>NUCLEOTIDE SEQUENCE</scope>
    <source>
        <strain evidence="1">Expedition CK06-06</strain>
    </source>
</reference>
<organism evidence="1">
    <name type="scientific">marine sediment metagenome</name>
    <dbReference type="NCBI Taxonomy" id="412755"/>
    <lineage>
        <taxon>unclassified sequences</taxon>
        <taxon>metagenomes</taxon>
        <taxon>ecological metagenomes</taxon>
    </lineage>
</organism>
<gene>
    <name evidence="1" type="ORF">S03H2_39820</name>
</gene>
<accession>X1HCY2</accession>
<name>X1HCY2_9ZZZZ</name>
<protein>
    <submittedName>
        <fullName evidence="1">Uncharacterized protein</fullName>
    </submittedName>
</protein>